<dbReference type="EMBL" id="BMAC01000160">
    <property type="protein sequence ID" value="GFP88075.1"/>
    <property type="molecule type" value="Genomic_DNA"/>
</dbReference>
<evidence type="ECO:0000256" key="2">
    <source>
        <dbReference type="ARBA" id="ARBA00005581"/>
    </source>
</evidence>
<gene>
    <name evidence="7" type="ORF">PHJA_000951200</name>
</gene>
<name>A0A830BXG2_9LAMI</name>
<feature type="signal peptide" evidence="6">
    <location>
        <begin position="1"/>
        <end position="21"/>
    </location>
</feature>
<dbReference type="Pfam" id="PF05938">
    <property type="entry name" value="Self-incomp_S1"/>
    <property type="match status" value="1"/>
</dbReference>
<evidence type="ECO:0000256" key="6">
    <source>
        <dbReference type="RuleBase" id="RU367044"/>
    </source>
</evidence>
<organism evidence="7 8">
    <name type="scientific">Phtheirospermum japonicum</name>
    <dbReference type="NCBI Taxonomy" id="374723"/>
    <lineage>
        <taxon>Eukaryota</taxon>
        <taxon>Viridiplantae</taxon>
        <taxon>Streptophyta</taxon>
        <taxon>Embryophyta</taxon>
        <taxon>Tracheophyta</taxon>
        <taxon>Spermatophyta</taxon>
        <taxon>Magnoliopsida</taxon>
        <taxon>eudicotyledons</taxon>
        <taxon>Gunneridae</taxon>
        <taxon>Pentapetalae</taxon>
        <taxon>asterids</taxon>
        <taxon>lamiids</taxon>
        <taxon>Lamiales</taxon>
        <taxon>Orobanchaceae</taxon>
        <taxon>Orobanchaceae incertae sedis</taxon>
        <taxon>Phtheirospermum</taxon>
    </lineage>
</organism>
<feature type="chain" id="PRO_5033107928" description="S-protein homolog" evidence="6">
    <location>
        <begin position="22"/>
        <end position="110"/>
    </location>
</feature>
<evidence type="ECO:0000256" key="5">
    <source>
        <dbReference type="ARBA" id="ARBA00022729"/>
    </source>
</evidence>
<evidence type="ECO:0000313" key="7">
    <source>
        <dbReference type="EMBL" id="GFP88075.1"/>
    </source>
</evidence>
<keyword evidence="8" id="KW-1185">Reference proteome</keyword>
<comment type="subcellular location">
    <subcellularLocation>
        <location evidence="1 6">Secreted</location>
    </subcellularLocation>
</comment>
<comment type="caution">
    <text evidence="7">The sequence shown here is derived from an EMBL/GenBank/DDBJ whole genome shotgun (WGS) entry which is preliminary data.</text>
</comment>
<dbReference type="PANTHER" id="PTHR31232:SF61">
    <property type="entry name" value="S-PROTEIN HOMOLOG"/>
    <property type="match status" value="1"/>
</dbReference>
<dbReference type="InterPro" id="IPR010264">
    <property type="entry name" value="Self-incomp_S1"/>
</dbReference>
<dbReference type="AlphaFoldDB" id="A0A830BXG2"/>
<protein>
    <recommendedName>
        <fullName evidence="6">S-protein homolog</fullName>
    </recommendedName>
</protein>
<evidence type="ECO:0000313" key="8">
    <source>
        <dbReference type="Proteomes" id="UP000653305"/>
    </source>
</evidence>
<dbReference type="GO" id="GO:0060320">
    <property type="term" value="P:rejection of self pollen"/>
    <property type="evidence" value="ECO:0007669"/>
    <property type="project" value="UniProtKB-KW"/>
</dbReference>
<keyword evidence="3 6" id="KW-0713">Self-incompatibility</keyword>
<dbReference type="OrthoDB" id="1848419at2759"/>
<evidence type="ECO:0000256" key="4">
    <source>
        <dbReference type="ARBA" id="ARBA00022525"/>
    </source>
</evidence>
<evidence type="ECO:0000256" key="1">
    <source>
        <dbReference type="ARBA" id="ARBA00004613"/>
    </source>
</evidence>
<reference evidence="7" key="1">
    <citation type="submission" date="2020-07" db="EMBL/GenBank/DDBJ databases">
        <title>Ethylene signaling mediates host invasion by parasitic plants.</title>
        <authorList>
            <person name="Yoshida S."/>
        </authorList>
    </citation>
    <scope>NUCLEOTIDE SEQUENCE</scope>
    <source>
        <strain evidence="7">Okayama</strain>
    </source>
</reference>
<sequence>MAKHLLQFFILFSIVVFQSQACFIGRITFHVRNALPKNSPSLKLHCASGSRELGYHNLSVGQGFSYDFCLTLTSLFFCHLWWMEKDIAFEVFNSDWPQQWCETFEGFICY</sequence>
<evidence type="ECO:0000256" key="3">
    <source>
        <dbReference type="ARBA" id="ARBA00022471"/>
    </source>
</evidence>
<accession>A0A830BXG2</accession>
<keyword evidence="4 6" id="KW-0964">Secreted</keyword>
<dbReference type="PANTHER" id="PTHR31232">
    <property type="match status" value="1"/>
</dbReference>
<proteinExistence type="inferred from homology"/>
<keyword evidence="5 6" id="KW-0732">Signal</keyword>
<comment type="similarity">
    <text evidence="2 6">Belongs to the plant self-incompatibility (S1) protein family.</text>
</comment>
<dbReference type="Proteomes" id="UP000653305">
    <property type="component" value="Unassembled WGS sequence"/>
</dbReference>
<dbReference type="GO" id="GO:0005576">
    <property type="term" value="C:extracellular region"/>
    <property type="evidence" value="ECO:0007669"/>
    <property type="project" value="UniProtKB-SubCell"/>
</dbReference>